<reference evidence="2 3" key="1">
    <citation type="submission" date="2021-06" db="EMBL/GenBank/DDBJ databases">
        <authorList>
            <person name="Palmer J.M."/>
        </authorList>
    </citation>
    <scope>NUCLEOTIDE SEQUENCE [LARGE SCALE GENOMIC DNA]</scope>
    <source>
        <strain evidence="2 3">XC_2019</strain>
        <tissue evidence="2">Muscle</tissue>
    </source>
</reference>
<feature type="region of interest" description="Disordered" evidence="1">
    <location>
        <begin position="16"/>
        <end position="97"/>
    </location>
</feature>
<sequence length="97" mass="10784">IQKLLLLLLLKGEKEKQHSGSFKVQRTRSRCTPRPPPITPNLTSTGAPQSPPSESRQYRRTWPGRLCSSLWSPNGSTAPNQPETSPSKISNLSWFTG</sequence>
<keyword evidence="3" id="KW-1185">Reference proteome</keyword>
<feature type="compositionally biased region" description="Polar residues" evidence="1">
    <location>
        <begin position="44"/>
        <end position="55"/>
    </location>
</feature>
<evidence type="ECO:0000256" key="1">
    <source>
        <dbReference type="SAM" id="MobiDB-lite"/>
    </source>
</evidence>
<protein>
    <submittedName>
        <fullName evidence="2">Uncharacterized protein</fullName>
    </submittedName>
</protein>
<comment type="caution">
    <text evidence="2">The sequence shown here is derived from an EMBL/GenBank/DDBJ whole genome shotgun (WGS) entry which is preliminary data.</text>
</comment>
<name>A0ABV0Q8Z5_9TELE</name>
<dbReference type="Proteomes" id="UP001434883">
    <property type="component" value="Unassembled WGS sequence"/>
</dbReference>
<organism evidence="2 3">
    <name type="scientific">Xenoophorus captivus</name>
    <dbReference type="NCBI Taxonomy" id="1517983"/>
    <lineage>
        <taxon>Eukaryota</taxon>
        <taxon>Metazoa</taxon>
        <taxon>Chordata</taxon>
        <taxon>Craniata</taxon>
        <taxon>Vertebrata</taxon>
        <taxon>Euteleostomi</taxon>
        <taxon>Actinopterygii</taxon>
        <taxon>Neopterygii</taxon>
        <taxon>Teleostei</taxon>
        <taxon>Neoteleostei</taxon>
        <taxon>Acanthomorphata</taxon>
        <taxon>Ovalentaria</taxon>
        <taxon>Atherinomorphae</taxon>
        <taxon>Cyprinodontiformes</taxon>
        <taxon>Goodeidae</taxon>
        <taxon>Xenoophorus</taxon>
    </lineage>
</organism>
<dbReference type="EMBL" id="JAHRIN010001700">
    <property type="protein sequence ID" value="MEQ2192053.1"/>
    <property type="molecule type" value="Genomic_DNA"/>
</dbReference>
<gene>
    <name evidence="2" type="ORF">XENOCAPTIV_006349</name>
</gene>
<evidence type="ECO:0000313" key="2">
    <source>
        <dbReference type="EMBL" id="MEQ2192053.1"/>
    </source>
</evidence>
<feature type="compositionally biased region" description="Polar residues" evidence="1">
    <location>
        <begin position="69"/>
        <end position="97"/>
    </location>
</feature>
<evidence type="ECO:0000313" key="3">
    <source>
        <dbReference type="Proteomes" id="UP001434883"/>
    </source>
</evidence>
<feature type="non-terminal residue" evidence="2">
    <location>
        <position position="1"/>
    </location>
</feature>
<proteinExistence type="predicted"/>
<accession>A0ABV0Q8Z5</accession>